<evidence type="ECO:0000313" key="3">
    <source>
        <dbReference type="EMBL" id="CAG4980848.1"/>
    </source>
</evidence>
<dbReference type="AlphaFoldDB" id="A0A8S3WU46"/>
<name>A0A8S3WU46_PARAO</name>
<protein>
    <submittedName>
        <fullName evidence="3">(apollo) hypothetical protein</fullName>
    </submittedName>
</protein>
<organism evidence="3 4">
    <name type="scientific">Parnassius apollo</name>
    <name type="common">Apollo butterfly</name>
    <name type="synonym">Papilio apollo</name>
    <dbReference type="NCBI Taxonomy" id="110799"/>
    <lineage>
        <taxon>Eukaryota</taxon>
        <taxon>Metazoa</taxon>
        <taxon>Ecdysozoa</taxon>
        <taxon>Arthropoda</taxon>
        <taxon>Hexapoda</taxon>
        <taxon>Insecta</taxon>
        <taxon>Pterygota</taxon>
        <taxon>Neoptera</taxon>
        <taxon>Endopterygota</taxon>
        <taxon>Lepidoptera</taxon>
        <taxon>Glossata</taxon>
        <taxon>Ditrysia</taxon>
        <taxon>Papilionoidea</taxon>
        <taxon>Papilionidae</taxon>
        <taxon>Parnassiinae</taxon>
        <taxon>Parnassini</taxon>
        <taxon>Parnassius</taxon>
        <taxon>Parnassius</taxon>
    </lineage>
</organism>
<evidence type="ECO:0000256" key="1">
    <source>
        <dbReference type="SAM" id="MobiDB-lite"/>
    </source>
</evidence>
<accession>A0A8S3WU46</accession>
<dbReference type="InterPro" id="IPR029526">
    <property type="entry name" value="PGBD"/>
</dbReference>
<reference evidence="3" key="1">
    <citation type="submission" date="2021-04" db="EMBL/GenBank/DDBJ databases">
        <authorList>
            <person name="Tunstrom K."/>
        </authorList>
    </citation>
    <scope>NUCLEOTIDE SEQUENCE</scope>
</reference>
<sequence length="379" mass="44308">MVLSVIFRCQICLPLMNLSMSKRYLIYLTPKRNNRTSKEKLSSYLNFDKTPEEPQSDLSAPGPSQLPLDMDKAIKAQCASTSNVVIKDNETITSTSINRNHENDPVIDTDDDSSYAPSTSWESESDITVITTEDECYGDKDADGDEWVDIKNTTPEFEEYPHECQYNVPENVKIPNELFRLFLTDEIVDNMVLETNLYAEKFLTNPDLKKKSRFRYWKPINREEMPKFLGVALVMGLNKVPHVNHYWSKNIMYRNEYIIKVMSRDRFTAILKFWHFNDDTIDRTTDKLNKIRDVYEMLLADFKKVIVPGVPFYLEKDNPEMTIEHKYIVNTKKRRCVSCYEKARRTMNSKEADKKTKQLKGFCVKCEKTTCLLLSNEKH</sequence>
<comment type="caution">
    <text evidence="3">The sequence shown here is derived from an EMBL/GenBank/DDBJ whole genome shotgun (WGS) entry which is preliminary data.</text>
</comment>
<dbReference type="Pfam" id="PF13843">
    <property type="entry name" value="DDE_Tnp_1_7"/>
    <property type="match status" value="1"/>
</dbReference>
<dbReference type="EMBL" id="CAJQZP010000719">
    <property type="protein sequence ID" value="CAG4980848.1"/>
    <property type="molecule type" value="Genomic_DNA"/>
</dbReference>
<dbReference type="PANTHER" id="PTHR46599">
    <property type="entry name" value="PIGGYBAC TRANSPOSABLE ELEMENT-DERIVED PROTEIN 4"/>
    <property type="match status" value="1"/>
</dbReference>
<evidence type="ECO:0000313" key="4">
    <source>
        <dbReference type="Proteomes" id="UP000691718"/>
    </source>
</evidence>
<feature type="region of interest" description="Disordered" evidence="1">
    <location>
        <begin position="96"/>
        <end position="121"/>
    </location>
</feature>
<dbReference type="Proteomes" id="UP000691718">
    <property type="component" value="Unassembled WGS sequence"/>
</dbReference>
<gene>
    <name evidence="3" type="ORF">PAPOLLO_LOCUS10123</name>
</gene>
<dbReference type="PANTHER" id="PTHR46599:SF3">
    <property type="entry name" value="PIGGYBAC TRANSPOSABLE ELEMENT-DERIVED PROTEIN 4"/>
    <property type="match status" value="1"/>
</dbReference>
<feature type="domain" description="PiggyBac transposable element-derived protein" evidence="2">
    <location>
        <begin position="175"/>
        <end position="316"/>
    </location>
</feature>
<dbReference type="OrthoDB" id="5876240at2759"/>
<proteinExistence type="predicted"/>
<evidence type="ECO:0000259" key="2">
    <source>
        <dbReference type="Pfam" id="PF13843"/>
    </source>
</evidence>
<keyword evidence="4" id="KW-1185">Reference proteome</keyword>